<dbReference type="GO" id="GO:0000070">
    <property type="term" value="P:mitotic sister chromatid segregation"/>
    <property type="evidence" value="ECO:0007669"/>
    <property type="project" value="EnsemblFungi"/>
</dbReference>
<dbReference type="GO" id="GO:0043007">
    <property type="term" value="P:maintenance of rDNA"/>
    <property type="evidence" value="ECO:0007669"/>
    <property type="project" value="EnsemblFungi"/>
</dbReference>
<evidence type="ECO:0000313" key="11">
    <source>
        <dbReference type="EMBL" id="CEP63703.1"/>
    </source>
</evidence>
<dbReference type="EMBL" id="LN736368">
    <property type="protein sequence ID" value="CEP63703.1"/>
    <property type="molecule type" value="Genomic_DNA"/>
</dbReference>
<dbReference type="GO" id="GO:0003682">
    <property type="term" value="F:chromatin binding"/>
    <property type="evidence" value="ECO:0007669"/>
    <property type="project" value="InterPro"/>
</dbReference>
<feature type="compositionally biased region" description="Basic and acidic residues" evidence="7">
    <location>
        <begin position="394"/>
        <end position="408"/>
    </location>
</feature>
<feature type="compositionally biased region" description="Basic and acidic residues" evidence="7">
    <location>
        <begin position="54"/>
        <end position="72"/>
    </location>
</feature>
<evidence type="ECO:0000256" key="6">
    <source>
        <dbReference type="ARBA" id="ARBA00023242"/>
    </source>
</evidence>
<feature type="compositionally biased region" description="Polar residues" evidence="7">
    <location>
        <begin position="251"/>
        <end position="290"/>
    </location>
</feature>
<feature type="domain" description="Man1/Src1-like C-terminal" evidence="9">
    <location>
        <begin position="440"/>
        <end position="796"/>
    </location>
</feature>
<dbReference type="HOGENOM" id="CLU_010838_0_0_1"/>
<dbReference type="STRING" id="1245769.A0A0C7N711"/>
<dbReference type="GO" id="GO:0005783">
    <property type="term" value="C:endoplasmic reticulum"/>
    <property type="evidence" value="ECO:0007669"/>
    <property type="project" value="TreeGrafter"/>
</dbReference>
<dbReference type="InterPro" id="IPR025856">
    <property type="entry name" value="HeH/LEM_domain"/>
</dbReference>
<evidence type="ECO:0000256" key="3">
    <source>
        <dbReference type="ARBA" id="ARBA00022692"/>
    </source>
</evidence>
<dbReference type="InterPro" id="IPR044780">
    <property type="entry name" value="Heh2/Src1"/>
</dbReference>
<dbReference type="InterPro" id="IPR018996">
    <property type="entry name" value="Man1/Src1-like_C"/>
</dbReference>
<reference evidence="11 12" key="1">
    <citation type="submission" date="2014-12" db="EMBL/GenBank/DDBJ databases">
        <authorList>
            <person name="Neuveglise Cecile"/>
        </authorList>
    </citation>
    <scope>NUCLEOTIDE SEQUENCE [LARGE SCALE GENOMIC DNA]</scope>
    <source>
        <strain evidence="11 12">CBS 12615</strain>
    </source>
</reference>
<keyword evidence="6" id="KW-0539">Nucleus</keyword>
<organism evidence="11 12">
    <name type="scientific">Lachancea lanzarotensis</name>
    <dbReference type="NCBI Taxonomy" id="1245769"/>
    <lineage>
        <taxon>Eukaryota</taxon>
        <taxon>Fungi</taxon>
        <taxon>Dikarya</taxon>
        <taxon>Ascomycota</taxon>
        <taxon>Saccharomycotina</taxon>
        <taxon>Saccharomycetes</taxon>
        <taxon>Saccharomycetales</taxon>
        <taxon>Saccharomycetaceae</taxon>
        <taxon>Lachancea</taxon>
    </lineage>
</organism>
<evidence type="ECO:0000259" key="9">
    <source>
        <dbReference type="Pfam" id="PF09402"/>
    </source>
</evidence>
<dbReference type="Proteomes" id="UP000054304">
    <property type="component" value="Unassembled WGS sequence"/>
</dbReference>
<name>A0A0C7N711_9SACH</name>
<feature type="compositionally biased region" description="Polar residues" evidence="7">
    <location>
        <begin position="618"/>
        <end position="627"/>
    </location>
</feature>
<sequence>MDLEYLDENFDPKGIKVAQLRRILLENDVVLSQGLKKAELCDLFEQEIRPKRAELLRENKGREHKDDIEKATTDSSFSRDVSSEESPFTNENDFQRKSKKVKQTTRKRKMEETEDGDTQGARLDVPKPKKRGKKRRPTASTDDEFINKQITGSPLVDKVQSKSPIKSSPHRSLVIEKFESSSSSSAASSPGPASPNAGIMDFSLQRRTDSPDLSKLKISPEFREQLMRASSGSPGTNYTKARSKEVKNESPDVSFQDLPSFSSTQKRSGKTESSTDATPSKNANTNQDALRSTESRPPTHDDTTDKSEERNKLRRGTSAEIGTTEETPKALAHSPAEDQDASLENETIASSEAEENDESISLHTLEQRVDETESASATPTGSHAEESEEEKESEESKAEDHGEEEKSQVSRTKRTSNFWRNTRSGAKTLGYLLWKLILNLMIIIPILFGLWYREQRIQVGYCGHEVNLPTFENANDGPWMSRVEEFLDQRKPSCLPCPENAICYPYMKIKCRPDYAVTKSKWSLQGLFPISDYCAKDSKREKLIAEVVQKSLELLRTKNGNVKCGESTDDSESGITEDDLYRIFYESRAPSINSEDFEDLWSQVVEDLKHEPDITWRQRPSSESNPAADTDIDTETDDVSEQEKHFQYGSPKNGIFRSTSKKYIGLRCKFEREVYQTYQRFKYVIWVFFGIVVLVKTVTHQLRAYFKRQEKIERLTRQVIAKLRKNAADSQNSTSPSNLSAVQLRDVLLSDVVDLKLKNDLWNSVVKKLESNNTNVRSNLMEVHGEIMKCWEWVGPIED</sequence>
<dbReference type="AlphaFoldDB" id="A0A0C7N711"/>
<keyword evidence="4 8" id="KW-1133">Transmembrane helix</keyword>
<evidence type="ECO:0000313" key="12">
    <source>
        <dbReference type="Proteomes" id="UP000054304"/>
    </source>
</evidence>
<dbReference type="GO" id="GO:0034087">
    <property type="term" value="P:establishment of mitotic sister chromatid cohesion"/>
    <property type="evidence" value="ECO:0007669"/>
    <property type="project" value="EnsemblFungi"/>
</dbReference>
<feature type="compositionally biased region" description="Acidic residues" evidence="7">
    <location>
        <begin position="630"/>
        <end position="639"/>
    </location>
</feature>
<feature type="domain" description="HeH/LEM" evidence="10">
    <location>
        <begin position="12"/>
        <end position="46"/>
    </location>
</feature>
<feature type="compositionally biased region" description="Polar residues" evidence="7">
    <location>
        <begin position="228"/>
        <end position="240"/>
    </location>
</feature>
<dbReference type="PANTHER" id="PTHR47808:SF2">
    <property type="entry name" value="LEM DOMAIN-CONTAINING PROTEIN 2"/>
    <property type="match status" value="1"/>
</dbReference>
<evidence type="ECO:0000256" key="4">
    <source>
        <dbReference type="ARBA" id="ARBA00022989"/>
    </source>
</evidence>
<dbReference type="RefSeq" id="XP_022629915.1">
    <property type="nucleotide sequence ID" value="XM_022770590.1"/>
</dbReference>
<gene>
    <name evidence="11" type="ORF">LALA0_S09e00606g</name>
</gene>
<evidence type="ECO:0000256" key="5">
    <source>
        <dbReference type="ARBA" id="ARBA00023136"/>
    </source>
</evidence>
<dbReference type="Gene3D" id="1.10.10.1180">
    <property type="entry name" value="MAN1, winged-helix domain"/>
    <property type="match status" value="1"/>
</dbReference>
<feature type="region of interest" description="Disordered" evidence="7">
    <location>
        <begin position="54"/>
        <end position="414"/>
    </location>
</feature>
<feature type="compositionally biased region" description="Basic residues" evidence="7">
    <location>
        <begin position="128"/>
        <end position="137"/>
    </location>
</feature>
<feature type="transmembrane region" description="Helical" evidence="8">
    <location>
        <begin position="432"/>
        <end position="452"/>
    </location>
</feature>
<protein>
    <submittedName>
        <fullName evidence="11">LALA0S09e00606g1_1</fullName>
    </submittedName>
</protein>
<evidence type="ECO:0000259" key="10">
    <source>
        <dbReference type="Pfam" id="PF12949"/>
    </source>
</evidence>
<keyword evidence="12" id="KW-1185">Reference proteome</keyword>
<feature type="compositionally biased region" description="Basic residues" evidence="7">
    <location>
        <begin position="97"/>
        <end position="108"/>
    </location>
</feature>
<accession>A0A0C7N711</accession>
<dbReference type="GO" id="GO:0071763">
    <property type="term" value="P:nuclear membrane organization"/>
    <property type="evidence" value="ECO:0007669"/>
    <property type="project" value="TreeGrafter"/>
</dbReference>
<keyword evidence="5 8" id="KW-0472">Membrane</keyword>
<keyword evidence="3 8" id="KW-0812">Transmembrane</keyword>
<dbReference type="PANTHER" id="PTHR47808">
    <property type="entry name" value="INNER NUCLEAR MEMBRANE PROTEIN HEH2-RELATED"/>
    <property type="match status" value="1"/>
</dbReference>
<feature type="compositionally biased region" description="Low complexity" evidence="7">
    <location>
        <begin position="180"/>
        <end position="195"/>
    </location>
</feature>
<dbReference type="GO" id="GO:0034399">
    <property type="term" value="C:nuclear periphery"/>
    <property type="evidence" value="ECO:0007669"/>
    <property type="project" value="TreeGrafter"/>
</dbReference>
<dbReference type="CDD" id="cd12935">
    <property type="entry name" value="LEM_like"/>
    <property type="match status" value="1"/>
</dbReference>
<feature type="transmembrane region" description="Helical" evidence="8">
    <location>
        <begin position="683"/>
        <end position="706"/>
    </location>
</feature>
<dbReference type="GO" id="GO:0070550">
    <property type="term" value="P:rDNA chromatin condensation"/>
    <property type="evidence" value="ECO:0007669"/>
    <property type="project" value="EnsemblFungi"/>
</dbReference>
<dbReference type="GeneID" id="34687221"/>
<dbReference type="InterPro" id="IPR041885">
    <property type="entry name" value="MAN1_winged_helix_dom"/>
</dbReference>
<keyword evidence="2" id="KW-0597">Phosphoprotein</keyword>
<evidence type="ECO:0000256" key="1">
    <source>
        <dbReference type="ARBA" id="ARBA00004540"/>
    </source>
</evidence>
<comment type="subcellular location">
    <subcellularLocation>
        <location evidence="1">Nucleus inner membrane</location>
    </subcellularLocation>
</comment>
<dbReference type="GO" id="GO:0005637">
    <property type="term" value="C:nuclear inner membrane"/>
    <property type="evidence" value="ECO:0007669"/>
    <property type="project" value="UniProtKB-SubCell"/>
</dbReference>
<feature type="compositionally biased region" description="Low complexity" evidence="7">
    <location>
        <begin position="74"/>
        <end position="86"/>
    </location>
</feature>
<feature type="compositionally biased region" description="Basic and acidic residues" evidence="7">
    <location>
        <begin position="291"/>
        <end position="311"/>
    </location>
</feature>
<feature type="compositionally biased region" description="Basic and acidic residues" evidence="7">
    <location>
        <begin position="204"/>
        <end position="226"/>
    </location>
</feature>
<dbReference type="OrthoDB" id="2503928at2759"/>
<evidence type="ECO:0000256" key="8">
    <source>
        <dbReference type="SAM" id="Phobius"/>
    </source>
</evidence>
<evidence type="ECO:0000256" key="2">
    <source>
        <dbReference type="ARBA" id="ARBA00022553"/>
    </source>
</evidence>
<evidence type="ECO:0000256" key="7">
    <source>
        <dbReference type="SAM" id="MobiDB-lite"/>
    </source>
</evidence>
<dbReference type="Pfam" id="PF12949">
    <property type="entry name" value="HeH"/>
    <property type="match status" value="1"/>
</dbReference>
<proteinExistence type="predicted"/>
<dbReference type="Pfam" id="PF09402">
    <property type="entry name" value="MSC"/>
    <property type="match status" value="1"/>
</dbReference>
<feature type="region of interest" description="Disordered" evidence="7">
    <location>
        <begin position="615"/>
        <end position="639"/>
    </location>
</feature>